<evidence type="ECO:0000256" key="2">
    <source>
        <dbReference type="ARBA" id="ARBA00023315"/>
    </source>
</evidence>
<dbReference type="OrthoDB" id="9805924at2"/>
<reference evidence="4 5" key="1">
    <citation type="submission" date="2019-05" db="EMBL/GenBank/DDBJ databases">
        <title>Draft genome sequence of Nonomuraea zeae DSM 100528.</title>
        <authorList>
            <person name="Saricaoglu S."/>
            <person name="Isik K."/>
        </authorList>
    </citation>
    <scope>NUCLEOTIDE SEQUENCE [LARGE SCALE GENOMIC DNA]</scope>
    <source>
        <strain evidence="4 5">DSM 100528</strain>
    </source>
</reference>
<dbReference type="InterPro" id="IPR051016">
    <property type="entry name" value="Diverse_Substrate_AcTransf"/>
</dbReference>
<dbReference type="SUPFAM" id="SSF55729">
    <property type="entry name" value="Acyl-CoA N-acyltransferases (Nat)"/>
    <property type="match status" value="1"/>
</dbReference>
<protein>
    <submittedName>
        <fullName evidence="4">GNAT family N-acetyltransferase</fullName>
    </submittedName>
</protein>
<gene>
    <name evidence="4" type="ORF">ETD85_37685</name>
</gene>
<dbReference type="Proteomes" id="UP000306628">
    <property type="component" value="Unassembled WGS sequence"/>
</dbReference>
<dbReference type="PANTHER" id="PTHR10545:SF29">
    <property type="entry name" value="GH14572P-RELATED"/>
    <property type="match status" value="1"/>
</dbReference>
<evidence type="ECO:0000313" key="4">
    <source>
        <dbReference type="EMBL" id="TMR27847.1"/>
    </source>
</evidence>
<keyword evidence="5" id="KW-1185">Reference proteome</keyword>
<dbReference type="CDD" id="cd04301">
    <property type="entry name" value="NAT_SF"/>
    <property type="match status" value="1"/>
</dbReference>
<sequence>MPTPLEPVPGRTTVITIRRAAPDDAATVHALIHGLAGHQDQAWAVTVSVDDLRRLLAHPEVGYLIAERNGQAVGYVSWLQRVSFWSGQDYLHLDDLYVTGAERGNGVGEQLMRAIAEAADGKVIRWEVAEANVHAHRFYTRIGATLVPKKIGRWQPK</sequence>
<evidence type="ECO:0000259" key="3">
    <source>
        <dbReference type="PROSITE" id="PS51186"/>
    </source>
</evidence>
<comment type="caution">
    <text evidence="4">The sequence shown here is derived from an EMBL/GenBank/DDBJ whole genome shotgun (WGS) entry which is preliminary data.</text>
</comment>
<dbReference type="InterPro" id="IPR016181">
    <property type="entry name" value="Acyl_CoA_acyltransferase"/>
</dbReference>
<dbReference type="Pfam" id="PF00583">
    <property type="entry name" value="Acetyltransf_1"/>
    <property type="match status" value="1"/>
</dbReference>
<dbReference type="PANTHER" id="PTHR10545">
    <property type="entry name" value="DIAMINE N-ACETYLTRANSFERASE"/>
    <property type="match status" value="1"/>
</dbReference>
<dbReference type="GO" id="GO:0008080">
    <property type="term" value="F:N-acetyltransferase activity"/>
    <property type="evidence" value="ECO:0007669"/>
    <property type="project" value="TreeGrafter"/>
</dbReference>
<dbReference type="EMBL" id="VCKX01000157">
    <property type="protein sequence ID" value="TMR27847.1"/>
    <property type="molecule type" value="Genomic_DNA"/>
</dbReference>
<keyword evidence="2" id="KW-0012">Acyltransferase</keyword>
<name>A0A5S4G4A8_9ACTN</name>
<proteinExistence type="predicted"/>
<dbReference type="InterPro" id="IPR000182">
    <property type="entry name" value="GNAT_dom"/>
</dbReference>
<keyword evidence="1 4" id="KW-0808">Transferase</keyword>
<accession>A0A5S4G4A8</accession>
<evidence type="ECO:0000313" key="5">
    <source>
        <dbReference type="Proteomes" id="UP000306628"/>
    </source>
</evidence>
<feature type="domain" description="N-acetyltransferase" evidence="3">
    <location>
        <begin position="15"/>
        <end position="157"/>
    </location>
</feature>
<evidence type="ECO:0000256" key="1">
    <source>
        <dbReference type="ARBA" id="ARBA00022679"/>
    </source>
</evidence>
<dbReference type="Gene3D" id="3.40.630.30">
    <property type="match status" value="1"/>
</dbReference>
<dbReference type="AlphaFoldDB" id="A0A5S4G4A8"/>
<dbReference type="PROSITE" id="PS51186">
    <property type="entry name" value="GNAT"/>
    <property type="match status" value="1"/>
</dbReference>
<organism evidence="4 5">
    <name type="scientific">Nonomuraea zeae</name>
    <dbReference type="NCBI Taxonomy" id="1642303"/>
    <lineage>
        <taxon>Bacteria</taxon>
        <taxon>Bacillati</taxon>
        <taxon>Actinomycetota</taxon>
        <taxon>Actinomycetes</taxon>
        <taxon>Streptosporangiales</taxon>
        <taxon>Streptosporangiaceae</taxon>
        <taxon>Nonomuraea</taxon>
    </lineage>
</organism>